<organism evidence="4 5">
    <name type="scientific">Dawidia soli</name>
    <dbReference type="NCBI Taxonomy" id="2782352"/>
    <lineage>
        <taxon>Bacteria</taxon>
        <taxon>Pseudomonadati</taxon>
        <taxon>Bacteroidota</taxon>
        <taxon>Cytophagia</taxon>
        <taxon>Cytophagales</taxon>
        <taxon>Chryseotaleaceae</taxon>
        <taxon>Dawidia</taxon>
    </lineage>
</organism>
<dbReference type="PANTHER" id="PTHR46580:SF4">
    <property type="entry name" value="ATP_GTP-BINDING PROTEIN"/>
    <property type="match status" value="1"/>
</dbReference>
<evidence type="ECO:0000313" key="5">
    <source>
        <dbReference type="Proteomes" id="UP001319180"/>
    </source>
</evidence>
<gene>
    <name evidence="4" type="ORF">KK078_21370</name>
</gene>
<dbReference type="PROSITE" id="PS50093">
    <property type="entry name" value="PKD"/>
    <property type="match status" value="1"/>
</dbReference>
<dbReference type="EMBL" id="JAHESC010000036">
    <property type="protein sequence ID" value="MBT1689131.1"/>
    <property type="molecule type" value="Genomic_DNA"/>
</dbReference>
<dbReference type="Proteomes" id="UP001319180">
    <property type="component" value="Unassembled WGS sequence"/>
</dbReference>
<dbReference type="InterPro" id="IPR026341">
    <property type="entry name" value="T9SS_type_B"/>
</dbReference>
<evidence type="ECO:0000256" key="2">
    <source>
        <dbReference type="SAM" id="SignalP"/>
    </source>
</evidence>
<feature type="signal peptide" evidence="2">
    <location>
        <begin position="1"/>
        <end position="19"/>
    </location>
</feature>
<dbReference type="InterPro" id="IPR035986">
    <property type="entry name" value="PKD_dom_sf"/>
</dbReference>
<dbReference type="Pfam" id="PF13517">
    <property type="entry name" value="FG-GAP_3"/>
    <property type="match status" value="3"/>
</dbReference>
<evidence type="ECO:0000313" key="4">
    <source>
        <dbReference type="EMBL" id="MBT1689131.1"/>
    </source>
</evidence>
<accession>A0AAP2DBS6</accession>
<dbReference type="InterPro" id="IPR028994">
    <property type="entry name" value="Integrin_alpha_N"/>
</dbReference>
<dbReference type="PANTHER" id="PTHR46580">
    <property type="entry name" value="SENSOR KINASE-RELATED"/>
    <property type="match status" value="1"/>
</dbReference>
<keyword evidence="5" id="KW-1185">Reference proteome</keyword>
<keyword evidence="1 2" id="KW-0732">Signal</keyword>
<dbReference type="InterPro" id="IPR013517">
    <property type="entry name" value="FG-GAP"/>
</dbReference>
<evidence type="ECO:0000256" key="1">
    <source>
        <dbReference type="ARBA" id="ARBA00022729"/>
    </source>
</evidence>
<dbReference type="SUPFAM" id="SSF81296">
    <property type="entry name" value="E set domains"/>
    <property type="match status" value="1"/>
</dbReference>
<dbReference type="AlphaFoldDB" id="A0AAP2DBS6"/>
<dbReference type="SUPFAM" id="SSF69318">
    <property type="entry name" value="Integrin alpha N-terminal domain"/>
    <property type="match status" value="1"/>
</dbReference>
<dbReference type="Gene3D" id="2.60.40.10">
    <property type="entry name" value="Immunoglobulins"/>
    <property type="match status" value="4"/>
</dbReference>
<dbReference type="InterPro" id="IPR036179">
    <property type="entry name" value="Ig-like_dom_sf"/>
</dbReference>
<dbReference type="Pfam" id="PF13585">
    <property type="entry name" value="CHU_C"/>
    <property type="match status" value="1"/>
</dbReference>
<dbReference type="InterPro" id="IPR002909">
    <property type="entry name" value="IPT_dom"/>
</dbReference>
<dbReference type="InterPro" id="IPR013783">
    <property type="entry name" value="Ig-like_fold"/>
</dbReference>
<dbReference type="InterPro" id="IPR014756">
    <property type="entry name" value="Ig_E-set"/>
</dbReference>
<dbReference type="RefSeq" id="WP_254092356.1">
    <property type="nucleotide sequence ID" value="NZ_JAHESC010000036.1"/>
</dbReference>
<dbReference type="Pfam" id="PF01833">
    <property type="entry name" value="TIG"/>
    <property type="match status" value="1"/>
</dbReference>
<dbReference type="NCBIfam" id="TIGR04131">
    <property type="entry name" value="Bac_Flav_CTERM"/>
    <property type="match status" value="1"/>
</dbReference>
<evidence type="ECO:0000259" key="3">
    <source>
        <dbReference type="PROSITE" id="PS50093"/>
    </source>
</evidence>
<reference evidence="4 5" key="1">
    <citation type="submission" date="2021-05" db="EMBL/GenBank/DDBJ databases">
        <title>A Polyphasic approach of four new species of the genus Ohtaekwangia: Ohtaekwangia histidinii sp. nov., Ohtaekwangia cretensis sp. nov., Ohtaekwangia indiensis sp. nov., Ohtaekwangia reichenbachii sp. nov. from diverse environment.</title>
        <authorList>
            <person name="Octaviana S."/>
        </authorList>
    </citation>
    <scope>NUCLEOTIDE SEQUENCE [LARGE SCALE GENOMIC DNA]</scope>
    <source>
        <strain evidence="4 5">PWU37</strain>
    </source>
</reference>
<proteinExistence type="predicted"/>
<dbReference type="SUPFAM" id="SSF49299">
    <property type="entry name" value="PKD domain"/>
    <property type="match status" value="1"/>
</dbReference>
<sequence length="990" mass="103311">MKHLYLACMCIMGFFAVQAQQPVITNIAPMRTYPLDTVLITGSGFDVPASVQVWFDHVKGRVVSASEFSILVAVPAQARYHNVEVINLTTRLSAKSPLKFLSSFSGTSFDPAKFQSVDLSTNSPSVFDLCSADLDGDGKPDLIGTRNDGGTDLVVLHNKSAVGAVSYTKYDKSNLPVLNLTQPTQHIACGDLNMDGKPDVVASRAGPTANSIFVFRNTSGAAPGFAGAIELFLDIGNLARQVAIHDLNGDGKPEIIVANSANTSNLYVFVNQSAGGALSINPTPLKFSVAGAPNTLALELQDFDNDGKTDIMASQNQGANLFFLKNTSTASVNFAAAQTISVVGTINDIGSADFNHDGKLDLVVTSVFGGQVFLLLNQTSGGTVSFSSQIPAATGTGPFGVECADINGDGFADIVVHNRQVSYISVFLHNGNSTSPTFTSSTIATPSKQGWFSRVADFDGDAKPDIVFTSAVGIGASNTITMLRNQNCHKPVILNEPPLAICPGQTIRLKSIPIPNVTFEWIKDGATVKPAGIDPFVYITSAGSYTVKATGEGGACAVTSAPLVVGSGTGAVPADAAIAPIAQACAGGNLTITANAVPGATYSWQGPNGFAVEETDNQLVISSVTPAQAGIYSLRLKMGGCTGDEDAEEAIVADVGSFTISSSNPSQTLCEGENLTLSVGSAPGRSYQWIKDGADVGGQTTTTLMLTNAAPASAGSYQTRITFGGCSEETSPTTVVIRKKPVANFTVGTACMNEEIAFTNTSTVDGLPGVAYTWSFGDGGTSTDFSPTHPYADSPAQDPSLTVNYTGLPTCTSTISKAITVLAPEAPEIIASAPDICPGKTVTLSLTAMYTSIEWFSGSASIGTSPTVDITEPGSYAVAVQNTNGCAGRSDVVIDRSADCSTVVIVVPNMFSPNGDAQNDRWEIRGIDSVPDCTMKVFDDRGVKLWDKNGYDINGWDGTYNGKALPDGVYFYILTCPDRKPMTGSVLIVK</sequence>
<name>A0AAP2DBS6_9BACT</name>
<dbReference type="Pfam" id="PF18911">
    <property type="entry name" value="PKD_4"/>
    <property type="match status" value="1"/>
</dbReference>
<feature type="chain" id="PRO_5042847979" evidence="2">
    <location>
        <begin position="20"/>
        <end position="990"/>
    </location>
</feature>
<comment type="caution">
    <text evidence="4">The sequence shown here is derived from an EMBL/GenBank/DDBJ whole genome shotgun (WGS) entry which is preliminary data.</text>
</comment>
<protein>
    <submittedName>
        <fullName evidence="4">VCBS repeat-containing protein</fullName>
    </submittedName>
</protein>
<dbReference type="Gene3D" id="2.130.10.130">
    <property type="entry name" value="Integrin alpha, N-terminal"/>
    <property type="match status" value="2"/>
</dbReference>
<dbReference type="InterPro" id="IPR000601">
    <property type="entry name" value="PKD_dom"/>
</dbReference>
<feature type="domain" description="PKD" evidence="3">
    <location>
        <begin position="741"/>
        <end position="804"/>
    </location>
</feature>
<dbReference type="SUPFAM" id="SSF48726">
    <property type="entry name" value="Immunoglobulin"/>
    <property type="match status" value="2"/>
</dbReference>